<dbReference type="GO" id="GO:0005794">
    <property type="term" value="C:Golgi apparatus"/>
    <property type="evidence" value="ECO:0007669"/>
    <property type="project" value="UniProtKB-SubCell"/>
</dbReference>
<dbReference type="InterPro" id="IPR027417">
    <property type="entry name" value="P-loop_NTPase"/>
</dbReference>
<dbReference type="Gene3D" id="3.40.50.300">
    <property type="entry name" value="P-loop containing nucleotide triphosphate hydrolases"/>
    <property type="match status" value="1"/>
</dbReference>
<dbReference type="NCBIfam" id="TIGR00231">
    <property type="entry name" value="small_GTP"/>
    <property type="match status" value="1"/>
</dbReference>
<evidence type="ECO:0000256" key="9">
    <source>
        <dbReference type="PIRSR" id="PIRSR606689-1"/>
    </source>
</evidence>
<keyword evidence="3 9" id="KW-0547">Nucleotide-binding</keyword>
<evidence type="ECO:0000256" key="4">
    <source>
        <dbReference type="ARBA" id="ARBA00022892"/>
    </source>
</evidence>
<feature type="binding site" evidence="9">
    <location>
        <begin position="20"/>
        <end position="27"/>
    </location>
    <ligand>
        <name>GTP</name>
        <dbReference type="ChEBI" id="CHEBI:37565"/>
    </ligand>
</feature>
<dbReference type="GO" id="GO:0005525">
    <property type="term" value="F:GTP binding"/>
    <property type="evidence" value="ECO:0007669"/>
    <property type="project" value="UniProtKB-KW"/>
</dbReference>
<comment type="subcellular location">
    <subcellularLocation>
        <location evidence="1">Golgi apparatus</location>
    </subcellularLocation>
</comment>
<keyword evidence="4" id="KW-0931">ER-Golgi transport</keyword>
<evidence type="ECO:0000256" key="2">
    <source>
        <dbReference type="ARBA" id="ARBA00010290"/>
    </source>
</evidence>
<dbReference type="PROSITE" id="PS51417">
    <property type="entry name" value="ARF"/>
    <property type="match status" value="1"/>
</dbReference>
<comment type="similarity">
    <text evidence="2 11">Belongs to the small GTPase superfamily. Arf family.</text>
</comment>
<dbReference type="SMART" id="SM00178">
    <property type="entry name" value="SAR"/>
    <property type="match status" value="1"/>
</dbReference>
<gene>
    <name evidence="12" type="ORF">NAES01612_LOCUS13962</name>
</gene>
<keyword evidence="10" id="KW-0479">Metal-binding</keyword>
<protein>
    <recommendedName>
        <fullName evidence="13">ADP-ribosylation factor</fullName>
    </recommendedName>
</protein>
<organism evidence="12">
    <name type="scientific">Paramoeba aestuarina</name>
    <dbReference type="NCBI Taxonomy" id="180227"/>
    <lineage>
        <taxon>Eukaryota</taxon>
        <taxon>Amoebozoa</taxon>
        <taxon>Discosea</taxon>
        <taxon>Flabellinia</taxon>
        <taxon>Dactylopodida</taxon>
        <taxon>Paramoebidae</taxon>
        <taxon>Paramoeba</taxon>
    </lineage>
</organism>
<feature type="binding site" evidence="9">
    <location>
        <begin position="123"/>
        <end position="126"/>
    </location>
    <ligand>
        <name>GTP</name>
        <dbReference type="ChEBI" id="CHEBI:37565"/>
    </ligand>
</feature>
<dbReference type="CDD" id="cd00878">
    <property type="entry name" value="Arf_Arl"/>
    <property type="match status" value="1"/>
</dbReference>
<dbReference type="EMBL" id="HBKR01021497">
    <property type="protein sequence ID" value="CAE2311227.1"/>
    <property type="molecule type" value="Transcribed_RNA"/>
</dbReference>
<evidence type="ECO:0000256" key="5">
    <source>
        <dbReference type="ARBA" id="ARBA00022927"/>
    </source>
</evidence>
<feature type="binding site" evidence="10">
    <location>
        <position position="27"/>
    </location>
    <ligand>
        <name>Mg(2+)</name>
        <dbReference type="ChEBI" id="CHEBI:18420"/>
    </ligand>
</feature>
<evidence type="ECO:0000256" key="10">
    <source>
        <dbReference type="PIRSR" id="PIRSR606689-2"/>
    </source>
</evidence>
<dbReference type="GO" id="GO:0015031">
    <property type="term" value="P:protein transport"/>
    <property type="evidence" value="ECO:0007669"/>
    <property type="project" value="UniProtKB-KW"/>
</dbReference>
<comment type="function">
    <text evidence="8">GTP-binding protein that may be involved in protein trafficking. May modulate vesicle budding and uncoating within the Golgi apparatus.</text>
</comment>
<evidence type="ECO:0000256" key="1">
    <source>
        <dbReference type="ARBA" id="ARBA00004555"/>
    </source>
</evidence>
<accession>A0A7S4NVJ4</accession>
<keyword evidence="6" id="KW-0333">Golgi apparatus</keyword>
<evidence type="ECO:0000256" key="7">
    <source>
        <dbReference type="ARBA" id="ARBA00023134"/>
    </source>
</evidence>
<evidence type="ECO:0000256" key="3">
    <source>
        <dbReference type="ARBA" id="ARBA00022741"/>
    </source>
</evidence>
<evidence type="ECO:0000256" key="11">
    <source>
        <dbReference type="RuleBase" id="RU003925"/>
    </source>
</evidence>
<dbReference type="PANTHER" id="PTHR11711">
    <property type="entry name" value="ADP RIBOSYLATION FACTOR-RELATED"/>
    <property type="match status" value="1"/>
</dbReference>
<keyword evidence="7 9" id="KW-0342">GTP-binding</keyword>
<dbReference type="GO" id="GO:0016192">
    <property type="term" value="P:vesicle-mediated transport"/>
    <property type="evidence" value="ECO:0007669"/>
    <property type="project" value="UniProtKB-KW"/>
</dbReference>
<dbReference type="SMART" id="SM00177">
    <property type="entry name" value="ARF"/>
    <property type="match status" value="1"/>
</dbReference>
<dbReference type="InterPro" id="IPR006689">
    <property type="entry name" value="Small_GTPase_ARF/SAR"/>
</dbReference>
<dbReference type="PRINTS" id="PR00328">
    <property type="entry name" value="SAR1GTPBP"/>
</dbReference>
<evidence type="ECO:0000256" key="8">
    <source>
        <dbReference type="ARBA" id="ARBA00059050"/>
    </source>
</evidence>
<keyword evidence="5" id="KW-0813">Transport</keyword>
<dbReference type="GO" id="GO:0046872">
    <property type="term" value="F:metal ion binding"/>
    <property type="evidence" value="ECO:0007669"/>
    <property type="project" value="UniProtKB-KW"/>
</dbReference>
<proteinExistence type="inferred from homology"/>
<evidence type="ECO:0008006" key="13">
    <source>
        <dbReference type="Google" id="ProtNLM"/>
    </source>
</evidence>
<feature type="binding site" evidence="10">
    <location>
        <position position="44"/>
    </location>
    <ligand>
        <name>Mg(2+)</name>
        <dbReference type="ChEBI" id="CHEBI:18420"/>
    </ligand>
</feature>
<dbReference type="FunFam" id="3.40.50.300:FF:000412">
    <property type="entry name" value="ADP-ribosylation factor 1"/>
    <property type="match status" value="1"/>
</dbReference>
<dbReference type="AlphaFoldDB" id="A0A7S4NVJ4"/>
<evidence type="ECO:0000313" key="12">
    <source>
        <dbReference type="EMBL" id="CAE2311227.1"/>
    </source>
</evidence>
<sequence length="182" mass="20592">MGGVYSYFFPPTPVRIILLGLRSGGKTTILYQFKLNEVVSNIPTIGFNVELIEYKNYALTMWDMGACDKLRPMWKHHFKGTDAVIFVVDSSVPRKDIEEARDEMEDVLATENLENVKVLIMANKQDLPNALSVEDITEELHLNRPGGCMKDRTWNVIGTNAIIGEGIYEGLDWILTVVQKDI</sequence>
<dbReference type="Pfam" id="PF00025">
    <property type="entry name" value="Arf"/>
    <property type="match status" value="1"/>
</dbReference>
<name>A0A7S4NVJ4_9EUKA</name>
<dbReference type="InterPro" id="IPR005225">
    <property type="entry name" value="Small_GTP-bd"/>
</dbReference>
<dbReference type="InterPro" id="IPR024156">
    <property type="entry name" value="Small_GTPase_ARF"/>
</dbReference>
<reference evidence="12" key="1">
    <citation type="submission" date="2021-01" db="EMBL/GenBank/DDBJ databases">
        <authorList>
            <person name="Corre E."/>
            <person name="Pelletier E."/>
            <person name="Niang G."/>
            <person name="Scheremetjew M."/>
            <person name="Finn R."/>
            <person name="Kale V."/>
            <person name="Holt S."/>
            <person name="Cochrane G."/>
            <person name="Meng A."/>
            <person name="Brown T."/>
            <person name="Cohen L."/>
        </authorList>
    </citation>
    <scope>NUCLEOTIDE SEQUENCE</scope>
    <source>
        <strain evidence="12">SoJaBio B1-5/56/2</strain>
    </source>
</reference>
<dbReference type="GO" id="GO:0003924">
    <property type="term" value="F:GTPase activity"/>
    <property type="evidence" value="ECO:0007669"/>
    <property type="project" value="InterPro"/>
</dbReference>
<evidence type="ECO:0000256" key="6">
    <source>
        <dbReference type="ARBA" id="ARBA00023034"/>
    </source>
</evidence>
<keyword evidence="10" id="KW-0460">Magnesium</keyword>
<dbReference type="GO" id="GO:0030010">
    <property type="term" value="P:establishment of cell polarity"/>
    <property type="evidence" value="ECO:0007669"/>
    <property type="project" value="UniProtKB-ARBA"/>
</dbReference>
<dbReference type="SUPFAM" id="SSF52540">
    <property type="entry name" value="P-loop containing nucleoside triphosphate hydrolases"/>
    <property type="match status" value="1"/>
</dbReference>
<keyword evidence="5" id="KW-0653">Protein transport</keyword>